<reference evidence="2 3" key="1">
    <citation type="submission" date="2024-11" db="EMBL/GenBank/DDBJ databases">
        <title>A near-complete genome assembly of Cinchona calisaya.</title>
        <authorList>
            <person name="Lian D.C."/>
            <person name="Zhao X.W."/>
            <person name="Wei L."/>
        </authorList>
    </citation>
    <scope>NUCLEOTIDE SEQUENCE [LARGE SCALE GENOMIC DNA]</scope>
    <source>
        <tissue evidence="2">Nenye</tissue>
    </source>
</reference>
<dbReference type="EMBL" id="JBJUIK010000015">
    <property type="protein sequence ID" value="KAL3502049.1"/>
    <property type="molecule type" value="Genomic_DNA"/>
</dbReference>
<dbReference type="InterPro" id="IPR058752">
    <property type="entry name" value="RDRP_C_head"/>
</dbReference>
<evidence type="ECO:0000313" key="3">
    <source>
        <dbReference type="Proteomes" id="UP001630127"/>
    </source>
</evidence>
<accession>A0ABD2Y3E5</accession>
<dbReference type="Proteomes" id="UP001630127">
    <property type="component" value="Unassembled WGS sequence"/>
</dbReference>
<feature type="domain" description="RDRP C-terminal head" evidence="1">
    <location>
        <begin position="1"/>
        <end position="46"/>
    </location>
</feature>
<comment type="caution">
    <text evidence="2">The sequence shown here is derived from an EMBL/GenBank/DDBJ whole genome shotgun (WGS) entry which is preliminary data.</text>
</comment>
<evidence type="ECO:0000259" key="1">
    <source>
        <dbReference type="Pfam" id="PF26253"/>
    </source>
</evidence>
<evidence type="ECO:0000313" key="2">
    <source>
        <dbReference type="EMBL" id="KAL3502049.1"/>
    </source>
</evidence>
<proteinExistence type="predicted"/>
<name>A0ABD2Y3E5_9GENT</name>
<dbReference type="AlphaFoldDB" id="A0ABD2Y3E5"/>
<sequence>MKMSRSFDRRKDAEDVGMAVRLLRKEARTWFNKKGGESDDVYAKASERSGHCNLPLLMLCGGIVIAA</sequence>
<gene>
    <name evidence="2" type="ORF">ACH5RR_036498</name>
</gene>
<keyword evidence="3" id="KW-1185">Reference proteome</keyword>
<protein>
    <recommendedName>
        <fullName evidence="1">RDRP C-terminal head domain-containing protein</fullName>
    </recommendedName>
</protein>
<dbReference type="Pfam" id="PF26253">
    <property type="entry name" value="RdRP_head"/>
    <property type="match status" value="1"/>
</dbReference>
<organism evidence="2 3">
    <name type="scientific">Cinchona calisaya</name>
    <dbReference type="NCBI Taxonomy" id="153742"/>
    <lineage>
        <taxon>Eukaryota</taxon>
        <taxon>Viridiplantae</taxon>
        <taxon>Streptophyta</taxon>
        <taxon>Embryophyta</taxon>
        <taxon>Tracheophyta</taxon>
        <taxon>Spermatophyta</taxon>
        <taxon>Magnoliopsida</taxon>
        <taxon>eudicotyledons</taxon>
        <taxon>Gunneridae</taxon>
        <taxon>Pentapetalae</taxon>
        <taxon>asterids</taxon>
        <taxon>lamiids</taxon>
        <taxon>Gentianales</taxon>
        <taxon>Rubiaceae</taxon>
        <taxon>Cinchonoideae</taxon>
        <taxon>Cinchoneae</taxon>
        <taxon>Cinchona</taxon>
    </lineage>
</organism>